<protein>
    <recommendedName>
        <fullName evidence="8">HTH myb-type domain-containing protein</fullName>
    </recommendedName>
</protein>
<sequence>MSFRFIFCVYKLLIVSHMSFAKLIHFFDYLSSMSLTGDFGFQTSMSSFFPLLPRNLDERRYHHHKFTNSLWVSSGQELMSNPVPCQVFPLVSGGSSSGFCNGTYVSSQTRQSVPNVSVETQSLSVINQPQEMKDMSWPEDQLQGFFDFPVQDTQAESSRAMVLSEEVHSKNEWPDWANQMISVDDGLEPNWPELLGDPNQDSKIPAPSRQEIVVNTQVDPSKEHFTGKSSMTSKQRMRWTPELHEAFVDAINQLGGSERATPKAVLKLINSPGLTIYHVKSHLQKYRTARYKPEITLVDTEKPPLKTLKTIEDIKSLDLKTSIEITEALRLQMEVQKRLHEQLEVQRTLQLQIEEQGRYLQMMIEKQQKMQEKKIGSEASLAPSPKVNPKAISLQPSIITERLQQSGLGSLDQSGSPSGATKKRVRED</sequence>
<evidence type="ECO:0000256" key="3">
    <source>
        <dbReference type="ARBA" id="ARBA00023015"/>
    </source>
</evidence>
<accession>A0ABC8LU97</accession>
<comment type="caution">
    <text evidence="9">The sequence shown here is derived from an EMBL/GenBank/DDBJ whole genome shotgun (WGS) entry which is preliminary data.</text>
</comment>
<keyword evidence="6" id="KW-0539">Nucleus</keyword>
<feature type="domain" description="HTH myb-type" evidence="8">
    <location>
        <begin position="231"/>
        <end position="291"/>
    </location>
</feature>
<dbReference type="GO" id="GO:0005634">
    <property type="term" value="C:nucleus"/>
    <property type="evidence" value="ECO:0007669"/>
    <property type="project" value="UniProtKB-SubCell"/>
</dbReference>
<dbReference type="EMBL" id="CAKOAT010742932">
    <property type="protein sequence ID" value="CAH8387391.1"/>
    <property type="molecule type" value="Genomic_DNA"/>
</dbReference>
<evidence type="ECO:0000256" key="1">
    <source>
        <dbReference type="ARBA" id="ARBA00004123"/>
    </source>
</evidence>
<evidence type="ECO:0000256" key="6">
    <source>
        <dbReference type="ARBA" id="ARBA00023242"/>
    </source>
</evidence>
<keyword evidence="4" id="KW-0175">Coiled coil</keyword>
<dbReference type="InterPro" id="IPR006447">
    <property type="entry name" value="Myb_dom_plants"/>
</dbReference>
<dbReference type="Pfam" id="PF14379">
    <property type="entry name" value="Myb_CC_LHEQLE"/>
    <property type="match status" value="1"/>
</dbReference>
<organism evidence="9 10">
    <name type="scientific">Eruca vesicaria subsp. sativa</name>
    <name type="common">Garden rocket</name>
    <name type="synonym">Eruca sativa</name>
    <dbReference type="NCBI Taxonomy" id="29727"/>
    <lineage>
        <taxon>Eukaryota</taxon>
        <taxon>Viridiplantae</taxon>
        <taxon>Streptophyta</taxon>
        <taxon>Embryophyta</taxon>
        <taxon>Tracheophyta</taxon>
        <taxon>Spermatophyta</taxon>
        <taxon>Magnoliopsida</taxon>
        <taxon>eudicotyledons</taxon>
        <taxon>Gunneridae</taxon>
        <taxon>Pentapetalae</taxon>
        <taxon>rosids</taxon>
        <taxon>malvids</taxon>
        <taxon>Brassicales</taxon>
        <taxon>Brassicaceae</taxon>
        <taxon>Brassiceae</taxon>
        <taxon>Eruca</taxon>
    </lineage>
</organism>
<evidence type="ECO:0000256" key="7">
    <source>
        <dbReference type="SAM" id="MobiDB-lite"/>
    </source>
</evidence>
<name>A0ABC8LU97_ERUVS</name>
<dbReference type="GO" id="GO:0010468">
    <property type="term" value="P:regulation of gene expression"/>
    <property type="evidence" value="ECO:0007669"/>
    <property type="project" value="UniProtKB-ARBA"/>
</dbReference>
<feature type="region of interest" description="Disordered" evidence="7">
    <location>
        <begin position="374"/>
        <end position="428"/>
    </location>
</feature>
<keyword evidence="10" id="KW-1185">Reference proteome</keyword>
<evidence type="ECO:0000256" key="5">
    <source>
        <dbReference type="ARBA" id="ARBA00023163"/>
    </source>
</evidence>
<dbReference type="AlphaFoldDB" id="A0ABC8LU97"/>
<gene>
    <name evidence="9" type="ORF">ERUC_LOCUS39874</name>
</gene>
<dbReference type="InterPro" id="IPR009057">
    <property type="entry name" value="Homeodomain-like_sf"/>
</dbReference>
<feature type="compositionally biased region" description="Low complexity" evidence="7">
    <location>
        <begin position="403"/>
        <end position="419"/>
    </location>
</feature>
<dbReference type="PANTHER" id="PTHR31499:SF80">
    <property type="entry name" value="HTH MYB-TYPE DOMAIN-CONTAINING PROTEIN"/>
    <property type="match status" value="1"/>
</dbReference>
<dbReference type="Proteomes" id="UP001642260">
    <property type="component" value="Unassembled WGS sequence"/>
</dbReference>
<dbReference type="Gene3D" id="1.10.10.60">
    <property type="entry name" value="Homeodomain-like"/>
    <property type="match status" value="1"/>
</dbReference>
<dbReference type="Pfam" id="PF00249">
    <property type="entry name" value="Myb_DNA-binding"/>
    <property type="match status" value="1"/>
</dbReference>
<evidence type="ECO:0000256" key="4">
    <source>
        <dbReference type="ARBA" id="ARBA00023054"/>
    </source>
</evidence>
<evidence type="ECO:0000259" key="8">
    <source>
        <dbReference type="PROSITE" id="PS51294"/>
    </source>
</evidence>
<dbReference type="InterPro" id="IPR017930">
    <property type="entry name" value="Myb_dom"/>
</dbReference>
<dbReference type="FunFam" id="1.10.10.60:FF:000002">
    <property type="entry name" value="Myb family transcription factor"/>
    <property type="match status" value="1"/>
</dbReference>
<evidence type="ECO:0000313" key="10">
    <source>
        <dbReference type="Proteomes" id="UP001642260"/>
    </source>
</evidence>
<keyword evidence="3" id="KW-0805">Transcription regulation</keyword>
<dbReference type="SUPFAM" id="SSF46689">
    <property type="entry name" value="Homeodomain-like"/>
    <property type="match status" value="1"/>
</dbReference>
<dbReference type="PROSITE" id="PS51294">
    <property type="entry name" value="HTH_MYB"/>
    <property type="match status" value="1"/>
</dbReference>
<dbReference type="InterPro" id="IPR001005">
    <property type="entry name" value="SANT/Myb"/>
</dbReference>
<dbReference type="InterPro" id="IPR046955">
    <property type="entry name" value="PHR1-like"/>
</dbReference>
<keyword evidence="5" id="KW-0804">Transcription</keyword>
<proteinExistence type="inferred from homology"/>
<reference evidence="9 10" key="1">
    <citation type="submission" date="2022-03" db="EMBL/GenBank/DDBJ databases">
        <authorList>
            <person name="Macdonald S."/>
            <person name="Ahmed S."/>
            <person name="Newling K."/>
        </authorList>
    </citation>
    <scope>NUCLEOTIDE SEQUENCE [LARGE SCALE GENOMIC DNA]</scope>
</reference>
<dbReference type="InterPro" id="IPR025756">
    <property type="entry name" value="Myb_CC_LHEQLE"/>
</dbReference>
<dbReference type="PANTHER" id="PTHR31499">
    <property type="entry name" value="MYB FAMILY TRANSCRIPTION FACTOR PHL11"/>
    <property type="match status" value="1"/>
</dbReference>
<comment type="subcellular location">
    <subcellularLocation>
        <location evidence="1">Nucleus</location>
    </subcellularLocation>
</comment>
<comment type="similarity">
    <text evidence="2">Belongs to the MYB-CC family.</text>
</comment>
<evidence type="ECO:0000256" key="2">
    <source>
        <dbReference type="ARBA" id="ARBA00006783"/>
    </source>
</evidence>
<evidence type="ECO:0000313" key="9">
    <source>
        <dbReference type="EMBL" id="CAH8387391.1"/>
    </source>
</evidence>
<dbReference type="NCBIfam" id="TIGR01557">
    <property type="entry name" value="myb_SHAQKYF"/>
    <property type="match status" value="1"/>
</dbReference>